<sequence length="316" mass="34434">MRRDLRWITDALQYARYKQPRGGVPITCLVDASVPESDSGQQKTDSTSSNMDYLPTPSPSPELRRRKAISESLLGSDEDASSEVFLPTDSDYDSSDALSPRDLDLLYSPGQDLSQQALHSLGGSAPDVLQINELRYSVCPAKDLPLSPVVKDPKDAPLSSPLLPRSPSRSRTLPTSPSLPLSPDSPKIFPCPCPSPRLCLTPPGLWRASRSQRATMRASPHPDPRQPTCQTQAPVQEPPWAVLQRAPALAQGPQRGESHRIVVRGNLHQAARPRPAPAGGPALPRRHHLRQPRFLCPGEPQNPTPGAATTRSQDIR</sequence>
<organism evidence="2 3">
    <name type="scientific">Oreochromis niloticus</name>
    <name type="common">Nile tilapia</name>
    <name type="synonym">Tilapia nilotica</name>
    <dbReference type="NCBI Taxonomy" id="8128"/>
    <lineage>
        <taxon>Eukaryota</taxon>
        <taxon>Metazoa</taxon>
        <taxon>Chordata</taxon>
        <taxon>Craniata</taxon>
        <taxon>Vertebrata</taxon>
        <taxon>Euteleostomi</taxon>
        <taxon>Actinopterygii</taxon>
        <taxon>Neopterygii</taxon>
        <taxon>Teleostei</taxon>
        <taxon>Neoteleostei</taxon>
        <taxon>Acanthomorphata</taxon>
        <taxon>Ovalentaria</taxon>
        <taxon>Cichlomorphae</taxon>
        <taxon>Cichliformes</taxon>
        <taxon>Cichlidae</taxon>
        <taxon>African cichlids</taxon>
        <taxon>Pseudocrenilabrinae</taxon>
        <taxon>Oreochromini</taxon>
        <taxon>Oreochromis</taxon>
    </lineage>
</organism>
<proteinExistence type="predicted"/>
<evidence type="ECO:0000313" key="2">
    <source>
        <dbReference type="Ensembl" id="ENSONIP00000024024.2"/>
    </source>
</evidence>
<evidence type="ECO:0000313" key="3">
    <source>
        <dbReference type="Proteomes" id="UP000005207"/>
    </source>
</evidence>
<keyword evidence="3" id="KW-1185">Reference proteome</keyword>
<name>I3KSC8_ORENI</name>
<dbReference type="GeneTree" id="ENSGT00940000163071"/>
<dbReference type="Ensembl" id="ENSONIT00000024045.2">
    <property type="protein sequence ID" value="ENSONIP00000024024.2"/>
    <property type="gene ID" value="ENSONIG00000019082.2"/>
</dbReference>
<dbReference type="GO" id="GO:0061172">
    <property type="term" value="P:regulation of establishment of bipolar cell polarity"/>
    <property type="evidence" value="ECO:0007669"/>
    <property type="project" value="TreeGrafter"/>
</dbReference>
<dbReference type="GO" id="GO:0005819">
    <property type="term" value="C:spindle"/>
    <property type="evidence" value="ECO:0007669"/>
    <property type="project" value="TreeGrafter"/>
</dbReference>
<feature type="compositionally biased region" description="Polar residues" evidence="1">
    <location>
        <begin position="307"/>
        <end position="316"/>
    </location>
</feature>
<dbReference type="GO" id="GO:0000132">
    <property type="term" value="P:establishment of mitotic spindle orientation"/>
    <property type="evidence" value="ECO:0007669"/>
    <property type="project" value="TreeGrafter"/>
</dbReference>
<protein>
    <submittedName>
        <fullName evidence="2">Uncharacterized protein</fullName>
    </submittedName>
</protein>
<dbReference type="Proteomes" id="UP000005207">
    <property type="component" value="Unplaced"/>
</dbReference>
<feature type="region of interest" description="Disordered" evidence="1">
    <location>
        <begin position="32"/>
        <end position="97"/>
    </location>
</feature>
<dbReference type="PANTHER" id="PTHR21437">
    <property type="entry name" value="WIDE AWAKE"/>
    <property type="match status" value="1"/>
</dbReference>
<reference evidence="2" key="2">
    <citation type="submission" date="2025-09" db="UniProtKB">
        <authorList>
            <consortium name="Ensembl"/>
        </authorList>
    </citation>
    <scope>IDENTIFICATION</scope>
</reference>
<reference evidence="2" key="1">
    <citation type="submission" date="2025-08" db="UniProtKB">
        <authorList>
            <consortium name="Ensembl"/>
        </authorList>
    </citation>
    <scope>IDENTIFICATION</scope>
</reference>
<dbReference type="PANTHER" id="PTHR21437:SF3">
    <property type="entry name" value="ANKYRIN REPEAT AND FIBRONECTIN TYPE-III DOMAIN-CONTAINING PROTEIN 1"/>
    <property type="match status" value="1"/>
</dbReference>
<dbReference type="AlphaFoldDB" id="I3KSC8"/>
<dbReference type="InParanoid" id="I3KSC8"/>
<feature type="region of interest" description="Disordered" evidence="1">
    <location>
        <begin position="208"/>
        <end position="232"/>
    </location>
</feature>
<feature type="compositionally biased region" description="Polar residues" evidence="1">
    <location>
        <begin position="36"/>
        <end position="51"/>
    </location>
</feature>
<evidence type="ECO:0000256" key="1">
    <source>
        <dbReference type="SAM" id="MobiDB-lite"/>
    </source>
</evidence>
<feature type="region of interest" description="Disordered" evidence="1">
    <location>
        <begin position="250"/>
        <end position="316"/>
    </location>
</feature>
<accession>I3KSC8</accession>
<dbReference type="InterPro" id="IPR039269">
    <property type="entry name" value="ANKFN1"/>
</dbReference>
<feature type="compositionally biased region" description="Low complexity" evidence="1">
    <location>
        <begin position="157"/>
        <end position="183"/>
    </location>
</feature>
<feature type="compositionally biased region" description="Low complexity" evidence="1">
    <location>
        <begin position="270"/>
        <end position="283"/>
    </location>
</feature>
<feature type="region of interest" description="Disordered" evidence="1">
    <location>
        <begin position="148"/>
        <end position="183"/>
    </location>
</feature>
<dbReference type="eggNOG" id="KOG4485">
    <property type="taxonomic scope" value="Eukaryota"/>
</dbReference>
<dbReference type="HOGENOM" id="CLU_010667_0_0_1"/>